<dbReference type="Pfam" id="PF00009">
    <property type="entry name" value="GTP_EFTU"/>
    <property type="match status" value="1"/>
</dbReference>
<feature type="compositionally biased region" description="Basic and acidic residues" evidence="6">
    <location>
        <begin position="10"/>
        <end position="21"/>
    </location>
</feature>
<keyword evidence="3" id="KW-0547">Nucleotide-binding</keyword>
<evidence type="ECO:0000256" key="6">
    <source>
        <dbReference type="SAM" id="MobiDB-lite"/>
    </source>
</evidence>
<dbReference type="PROSITE" id="PS51722">
    <property type="entry name" value="G_TR_2"/>
    <property type="match status" value="1"/>
</dbReference>
<feature type="compositionally biased region" description="Polar residues" evidence="6">
    <location>
        <begin position="28"/>
        <end position="39"/>
    </location>
</feature>
<organism evidence="8 9">
    <name type="scientific">Bonamia ostreae</name>
    <dbReference type="NCBI Taxonomy" id="126728"/>
    <lineage>
        <taxon>Eukaryota</taxon>
        <taxon>Sar</taxon>
        <taxon>Rhizaria</taxon>
        <taxon>Endomyxa</taxon>
        <taxon>Ascetosporea</taxon>
        <taxon>Haplosporida</taxon>
        <taxon>Bonamia</taxon>
    </lineage>
</organism>
<dbReference type="InterPro" id="IPR015760">
    <property type="entry name" value="TIF_IF2"/>
</dbReference>
<feature type="region of interest" description="Disordered" evidence="6">
    <location>
        <begin position="201"/>
        <end position="247"/>
    </location>
</feature>
<evidence type="ECO:0000313" key="9">
    <source>
        <dbReference type="Proteomes" id="UP001439008"/>
    </source>
</evidence>
<evidence type="ECO:0000256" key="5">
    <source>
        <dbReference type="ARBA" id="ARBA00023134"/>
    </source>
</evidence>
<gene>
    <name evidence="8" type="primary">FUN12_1</name>
    <name evidence="8" type="ORF">MHBO_002608</name>
</gene>
<dbReference type="CDD" id="cd01887">
    <property type="entry name" value="IF2_eIF5B"/>
    <property type="match status" value="1"/>
</dbReference>
<evidence type="ECO:0000313" key="8">
    <source>
        <dbReference type="EMBL" id="MES1921003.1"/>
    </source>
</evidence>
<dbReference type="PANTHER" id="PTHR43381">
    <property type="entry name" value="TRANSLATION INITIATION FACTOR IF-2-RELATED"/>
    <property type="match status" value="1"/>
</dbReference>
<feature type="domain" description="Tr-type G" evidence="7">
    <location>
        <begin position="282"/>
        <end position="434"/>
    </location>
</feature>
<feature type="compositionally biased region" description="Polar residues" evidence="6">
    <location>
        <begin position="208"/>
        <end position="232"/>
    </location>
</feature>
<sequence>MAKKRQNKKASKEDKDDKELDAIMDFLNDSSAPAKTEQQNKSKTKNINSKKPQNANPPKNKAKSAIALKLQQRKKLIEKQRKKQLELELERQKKEQAIKEEEERIENERKEELKRKKQLKKEKIEKAKKEGTYLTPKQLKKKQAAQIAKEQFISAGMLKDKTVPIKKQAKKKKAKKKFIKAEQLINEEQIAKEKIIEVAADSDKNDSEQSVESISNWENVTSESESNGSEQVLESKETPLLNTKTTADNETSEIYKTVPNGAKKFIKKDLKRDKTKTKENKLRSPICCVLGHVDTGKTKLLDKMRSTSVQDNEVGGITQQIGASFFPQNFIAAAAKKLEAAGLEPLSCKVPGLLVIDTPGHESFSNLRKRGSNLCDIAVLVVDIMHGVEPQTRESLRLLRSKKTPFVVALNKIDKIYEWEAHPGEPFVVSILKQ</sequence>
<dbReference type="PRINTS" id="PR00315">
    <property type="entry name" value="ELONGATNFCT"/>
</dbReference>
<dbReference type="EMBL" id="JBDODL010001012">
    <property type="protein sequence ID" value="MES1921003.1"/>
    <property type="molecule type" value="Genomic_DNA"/>
</dbReference>
<comment type="caution">
    <text evidence="8">The sequence shown here is derived from an EMBL/GenBank/DDBJ whole genome shotgun (WGS) entry which is preliminary data.</text>
</comment>
<keyword evidence="5" id="KW-0342">GTP-binding</keyword>
<keyword evidence="9" id="KW-1185">Reference proteome</keyword>
<dbReference type="SUPFAM" id="SSF52540">
    <property type="entry name" value="P-loop containing nucleoside triphosphate hydrolases"/>
    <property type="match status" value="1"/>
</dbReference>
<dbReference type="InterPro" id="IPR005225">
    <property type="entry name" value="Small_GTP-bd"/>
</dbReference>
<evidence type="ECO:0000256" key="3">
    <source>
        <dbReference type="ARBA" id="ARBA00022741"/>
    </source>
</evidence>
<feature type="region of interest" description="Disordered" evidence="6">
    <location>
        <begin position="92"/>
        <end position="129"/>
    </location>
</feature>
<protein>
    <submittedName>
        <fullName evidence="8">Eukaryotic translation initiation factor 5B</fullName>
    </submittedName>
</protein>
<name>A0ABV2AMY6_9EUKA</name>
<accession>A0ABV2AMY6</accession>
<dbReference type="Gene3D" id="3.40.50.300">
    <property type="entry name" value="P-loop containing nucleotide triphosphate hydrolases"/>
    <property type="match status" value="1"/>
</dbReference>
<feature type="non-terminal residue" evidence="8">
    <location>
        <position position="434"/>
    </location>
</feature>
<evidence type="ECO:0000259" key="7">
    <source>
        <dbReference type="PROSITE" id="PS51722"/>
    </source>
</evidence>
<reference evidence="8 9" key="1">
    <citation type="journal article" date="2024" name="BMC Biol.">
        <title>Comparative genomics of Ascetosporea gives new insight into the evolutionary basis for animal parasitism in Rhizaria.</title>
        <authorList>
            <person name="Hiltunen Thoren M."/>
            <person name="Onut-Brannstrom I."/>
            <person name="Alfjorden A."/>
            <person name="Peckova H."/>
            <person name="Swords F."/>
            <person name="Hooper C."/>
            <person name="Holzer A.S."/>
            <person name="Bass D."/>
            <person name="Burki F."/>
        </authorList>
    </citation>
    <scope>NUCLEOTIDE SEQUENCE [LARGE SCALE GENOMIC DNA]</scope>
    <source>
        <strain evidence="8">20-A016</strain>
    </source>
</reference>
<keyword evidence="2 8" id="KW-0396">Initiation factor</keyword>
<dbReference type="NCBIfam" id="TIGR00231">
    <property type="entry name" value="small_GTP"/>
    <property type="match status" value="1"/>
</dbReference>
<comment type="similarity">
    <text evidence="1">Belongs to the TRAFAC class translation factor GTPase superfamily. Classic translation factor GTPase family. IF-2 subfamily.</text>
</comment>
<feature type="region of interest" description="Disordered" evidence="6">
    <location>
        <begin position="1"/>
        <end position="66"/>
    </location>
</feature>
<keyword evidence="4" id="KW-0648">Protein biosynthesis</keyword>
<evidence type="ECO:0000256" key="4">
    <source>
        <dbReference type="ARBA" id="ARBA00022917"/>
    </source>
</evidence>
<dbReference type="Proteomes" id="UP001439008">
    <property type="component" value="Unassembled WGS sequence"/>
</dbReference>
<dbReference type="PANTHER" id="PTHR43381:SF4">
    <property type="entry name" value="EUKARYOTIC TRANSLATION INITIATION FACTOR 5B"/>
    <property type="match status" value="1"/>
</dbReference>
<evidence type="ECO:0000256" key="1">
    <source>
        <dbReference type="ARBA" id="ARBA00007733"/>
    </source>
</evidence>
<feature type="compositionally biased region" description="Basic and acidic residues" evidence="6">
    <location>
        <begin position="92"/>
        <end position="114"/>
    </location>
</feature>
<proteinExistence type="inferred from homology"/>
<evidence type="ECO:0000256" key="2">
    <source>
        <dbReference type="ARBA" id="ARBA00022540"/>
    </source>
</evidence>
<feature type="compositionally biased region" description="Low complexity" evidence="6">
    <location>
        <begin position="45"/>
        <end position="66"/>
    </location>
</feature>
<dbReference type="InterPro" id="IPR000795">
    <property type="entry name" value="T_Tr_GTP-bd_dom"/>
</dbReference>
<dbReference type="InterPro" id="IPR027417">
    <property type="entry name" value="P-loop_NTPase"/>
</dbReference>
<dbReference type="GO" id="GO:0003743">
    <property type="term" value="F:translation initiation factor activity"/>
    <property type="evidence" value="ECO:0007669"/>
    <property type="project" value="UniProtKB-KW"/>
</dbReference>